<dbReference type="AlphaFoldDB" id="A0A9C6SWR4"/>
<protein>
    <submittedName>
        <fullName evidence="3">Uncharacterized protein LOC125387009</fullName>
    </submittedName>
</protein>
<dbReference type="RefSeq" id="XP_048270145.1">
    <property type="nucleotide sequence ID" value="XM_048414188.1"/>
</dbReference>
<evidence type="ECO:0000313" key="3">
    <source>
        <dbReference type="RefSeq" id="XP_048270145.1"/>
    </source>
</evidence>
<sequence length="211" mass="24476">MLAASLPFELQALALRRVYEHRRALVSDGRVTPAASAVDVREEAKLETWERWRSQQLEEATVRPHRDVRAILPYWEEWRDRGGVPLTFRTTQVLTGHGVFGEYLLKIRRNVKSTCHHCEEEDTAQHTLEICPAWEVPWRALRLEIGERLAPEAIIAAMLRGRQEYIAVRTYCEQVMLAKERTERRRERTRHPSRAQNQGDSARHGAVALPP</sequence>
<name>A0A9C6SWR4_BOMTE</name>
<dbReference type="OrthoDB" id="7615806at2759"/>
<feature type="region of interest" description="Disordered" evidence="1">
    <location>
        <begin position="181"/>
        <end position="211"/>
    </location>
</feature>
<accession>A0A9C6SWR4</accession>
<dbReference type="KEGG" id="bter:125387009"/>
<evidence type="ECO:0000256" key="1">
    <source>
        <dbReference type="SAM" id="MobiDB-lite"/>
    </source>
</evidence>
<dbReference type="Proteomes" id="UP000835206">
    <property type="component" value="Unplaced"/>
</dbReference>
<evidence type="ECO:0000313" key="2">
    <source>
        <dbReference type="Proteomes" id="UP000835206"/>
    </source>
</evidence>
<reference evidence="3" key="1">
    <citation type="submission" date="2025-08" db="UniProtKB">
        <authorList>
            <consortium name="RefSeq"/>
        </authorList>
    </citation>
    <scope>IDENTIFICATION</scope>
</reference>
<keyword evidence="2" id="KW-1185">Reference proteome</keyword>
<organism evidence="2 3">
    <name type="scientific">Bombus terrestris</name>
    <name type="common">Buff-tailed bumblebee</name>
    <name type="synonym">Apis terrestris</name>
    <dbReference type="NCBI Taxonomy" id="30195"/>
    <lineage>
        <taxon>Eukaryota</taxon>
        <taxon>Metazoa</taxon>
        <taxon>Ecdysozoa</taxon>
        <taxon>Arthropoda</taxon>
        <taxon>Hexapoda</taxon>
        <taxon>Insecta</taxon>
        <taxon>Pterygota</taxon>
        <taxon>Neoptera</taxon>
        <taxon>Endopterygota</taxon>
        <taxon>Hymenoptera</taxon>
        <taxon>Apocrita</taxon>
        <taxon>Aculeata</taxon>
        <taxon>Apoidea</taxon>
        <taxon>Anthophila</taxon>
        <taxon>Apidae</taxon>
        <taxon>Bombus</taxon>
        <taxon>Bombus</taxon>
    </lineage>
</organism>
<proteinExistence type="predicted"/>
<gene>
    <name evidence="3" type="primary">LOC125387009</name>
</gene>
<dbReference type="GeneID" id="125387009"/>